<gene>
    <name evidence="3" type="ORF">BU23DRAFT_525978</name>
</gene>
<keyword evidence="4" id="KW-1185">Reference proteome</keyword>
<dbReference type="OrthoDB" id="1733656at2759"/>
<keyword evidence="1" id="KW-1133">Transmembrane helix</keyword>
<sequence length="259" mass="28197">MRPSSTLLLAFAALAVAQDQVPLLDRIKGFLNQATAAISSAVPAAPSSPVKAASAKVVEQIQHELTLENWKEVLTVDPTASAPTTQDWLVYINGGNTTCFGLCANTTAAWNASLPLLAAQPNAPKFAVVDCDKEQILCNSWSVGPPSVYYFQIPKSLADQSAPAATVRFLPLNRTSTTTETFKKLFVNGEYEKVAPYEGYWHPFDGPIQQYGLAIPLAYVFWGFSKLPSWLPMILISLVSRNFMGRRTQPQPARPAPAQ</sequence>
<keyword evidence="1" id="KW-0472">Membrane</keyword>
<feature type="transmembrane region" description="Helical" evidence="1">
    <location>
        <begin position="219"/>
        <end position="239"/>
    </location>
</feature>
<keyword evidence="1" id="KW-0812">Transmembrane</keyword>
<dbReference type="AlphaFoldDB" id="A0A6A5VNF3"/>
<evidence type="ECO:0000256" key="1">
    <source>
        <dbReference type="SAM" id="Phobius"/>
    </source>
</evidence>
<dbReference type="EMBL" id="ML976661">
    <property type="protein sequence ID" value="KAF1978238.1"/>
    <property type="molecule type" value="Genomic_DNA"/>
</dbReference>
<feature type="signal peptide" evidence="2">
    <location>
        <begin position="1"/>
        <end position="17"/>
    </location>
</feature>
<keyword evidence="2" id="KW-0732">Signal</keyword>
<dbReference type="Proteomes" id="UP000800036">
    <property type="component" value="Unassembled WGS sequence"/>
</dbReference>
<evidence type="ECO:0008006" key="5">
    <source>
        <dbReference type="Google" id="ProtNLM"/>
    </source>
</evidence>
<organism evidence="3 4">
    <name type="scientific">Bimuria novae-zelandiae CBS 107.79</name>
    <dbReference type="NCBI Taxonomy" id="1447943"/>
    <lineage>
        <taxon>Eukaryota</taxon>
        <taxon>Fungi</taxon>
        <taxon>Dikarya</taxon>
        <taxon>Ascomycota</taxon>
        <taxon>Pezizomycotina</taxon>
        <taxon>Dothideomycetes</taxon>
        <taxon>Pleosporomycetidae</taxon>
        <taxon>Pleosporales</taxon>
        <taxon>Massarineae</taxon>
        <taxon>Didymosphaeriaceae</taxon>
        <taxon>Bimuria</taxon>
    </lineage>
</organism>
<feature type="chain" id="PRO_5025691406" description="Peptidyl-tRNA hydrolase" evidence="2">
    <location>
        <begin position="18"/>
        <end position="259"/>
    </location>
</feature>
<reference evidence="3" key="1">
    <citation type="journal article" date="2020" name="Stud. Mycol.">
        <title>101 Dothideomycetes genomes: a test case for predicting lifestyles and emergence of pathogens.</title>
        <authorList>
            <person name="Haridas S."/>
            <person name="Albert R."/>
            <person name="Binder M."/>
            <person name="Bloem J."/>
            <person name="Labutti K."/>
            <person name="Salamov A."/>
            <person name="Andreopoulos B."/>
            <person name="Baker S."/>
            <person name="Barry K."/>
            <person name="Bills G."/>
            <person name="Bluhm B."/>
            <person name="Cannon C."/>
            <person name="Castanera R."/>
            <person name="Culley D."/>
            <person name="Daum C."/>
            <person name="Ezra D."/>
            <person name="Gonzalez J."/>
            <person name="Henrissat B."/>
            <person name="Kuo A."/>
            <person name="Liang C."/>
            <person name="Lipzen A."/>
            <person name="Lutzoni F."/>
            <person name="Magnuson J."/>
            <person name="Mondo S."/>
            <person name="Nolan M."/>
            <person name="Ohm R."/>
            <person name="Pangilinan J."/>
            <person name="Park H.-J."/>
            <person name="Ramirez L."/>
            <person name="Alfaro M."/>
            <person name="Sun H."/>
            <person name="Tritt A."/>
            <person name="Yoshinaga Y."/>
            <person name="Zwiers L.-H."/>
            <person name="Turgeon B."/>
            <person name="Goodwin S."/>
            <person name="Spatafora J."/>
            <person name="Crous P."/>
            <person name="Grigoriev I."/>
        </authorList>
    </citation>
    <scope>NUCLEOTIDE SEQUENCE</scope>
    <source>
        <strain evidence="3">CBS 107.79</strain>
    </source>
</reference>
<accession>A0A6A5VNF3</accession>
<evidence type="ECO:0000313" key="3">
    <source>
        <dbReference type="EMBL" id="KAF1978238.1"/>
    </source>
</evidence>
<protein>
    <recommendedName>
        <fullName evidence="5">Peptidyl-tRNA hydrolase</fullName>
    </recommendedName>
</protein>
<proteinExistence type="predicted"/>
<name>A0A6A5VNF3_9PLEO</name>
<evidence type="ECO:0000256" key="2">
    <source>
        <dbReference type="SAM" id="SignalP"/>
    </source>
</evidence>
<evidence type="ECO:0000313" key="4">
    <source>
        <dbReference type="Proteomes" id="UP000800036"/>
    </source>
</evidence>